<dbReference type="RefSeq" id="WP_129081682.1">
    <property type="nucleotide sequence ID" value="NZ_CP041070.1"/>
</dbReference>
<proteinExistence type="predicted"/>
<dbReference type="EMBL" id="PDKO01000003">
    <property type="protein sequence ID" value="RXJ63637.1"/>
    <property type="molecule type" value="Genomic_DNA"/>
</dbReference>
<keyword evidence="3" id="KW-1185">Reference proteome</keyword>
<keyword evidence="1" id="KW-0812">Transmembrane</keyword>
<dbReference type="Proteomes" id="UP000290191">
    <property type="component" value="Unassembled WGS sequence"/>
</dbReference>
<reference evidence="2 3" key="1">
    <citation type="submission" date="2017-10" db="EMBL/GenBank/DDBJ databases">
        <title>Genomics of the genus Arcobacter.</title>
        <authorList>
            <person name="Perez-Cataluna A."/>
            <person name="Figueras M.J."/>
        </authorList>
    </citation>
    <scope>NUCLEOTIDE SEQUENCE [LARGE SCALE GENOMIC DNA]</scope>
    <source>
        <strain evidence="2 3">DSM 24636</strain>
    </source>
</reference>
<keyword evidence="1" id="KW-0472">Membrane</keyword>
<comment type="caution">
    <text evidence="2">The sequence shown here is derived from an EMBL/GenBank/DDBJ whole genome shotgun (WGS) entry which is preliminary data.</text>
</comment>
<evidence type="ECO:0000313" key="3">
    <source>
        <dbReference type="Proteomes" id="UP000290191"/>
    </source>
</evidence>
<feature type="transmembrane region" description="Helical" evidence="1">
    <location>
        <begin position="61"/>
        <end position="79"/>
    </location>
</feature>
<gene>
    <name evidence="2" type="ORF">CRV06_05435</name>
</gene>
<keyword evidence="1" id="KW-1133">Transmembrane helix</keyword>
<evidence type="ECO:0000313" key="2">
    <source>
        <dbReference type="EMBL" id="RXJ63637.1"/>
    </source>
</evidence>
<accession>A0A4Q0Y0S9</accession>
<dbReference type="AlphaFoldDB" id="A0A4Q0Y0S9"/>
<organism evidence="2 3">
    <name type="scientific">Halarcobacter anaerophilus</name>
    <dbReference type="NCBI Taxonomy" id="877500"/>
    <lineage>
        <taxon>Bacteria</taxon>
        <taxon>Pseudomonadati</taxon>
        <taxon>Campylobacterota</taxon>
        <taxon>Epsilonproteobacteria</taxon>
        <taxon>Campylobacterales</taxon>
        <taxon>Arcobacteraceae</taxon>
        <taxon>Halarcobacter</taxon>
    </lineage>
</organism>
<name>A0A4Q0Y0S9_9BACT</name>
<sequence length="89" mass="10372">MTLEHLNKNYIYKTDKEQYGVPEYWEEMKPDSKGKFIGDCCKGHDKSCSTSKFFKCLKSKLGWFHASYITAGGAIGCWVKYTKKIFKRI</sequence>
<protein>
    <submittedName>
        <fullName evidence="2">Uncharacterized protein</fullName>
    </submittedName>
</protein>
<evidence type="ECO:0000256" key="1">
    <source>
        <dbReference type="SAM" id="Phobius"/>
    </source>
</evidence>